<feature type="domain" description="Anti-sigma-28 factor FlgM C-terminal" evidence="7">
    <location>
        <begin position="31"/>
        <end position="81"/>
    </location>
</feature>
<name>A0A941E181_9BACI</name>
<evidence type="ECO:0000256" key="2">
    <source>
        <dbReference type="ARBA" id="ARBA00017823"/>
    </source>
</evidence>
<gene>
    <name evidence="8" type="primary">flgM</name>
    <name evidence="8" type="ORF">KCX74_17780</name>
</gene>
<evidence type="ECO:0000313" key="9">
    <source>
        <dbReference type="Proteomes" id="UP000675284"/>
    </source>
</evidence>
<evidence type="ECO:0000256" key="6">
    <source>
        <dbReference type="ARBA" id="ARBA00023163"/>
    </source>
</evidence>
<dbReference type="RefSeq" id="WP_026682027.1">
    <property type="nucleotide sequence ID" value="NZ_CP115959.1"/>
</dbReference>
<keyword evidence="5" id="KW-0805">Transcription regulation</keyword>
<evidence type="ECO:0000313" key="8">
    <source>
        <dbReference type="EMBL" id="MBR7797878.1"/>
    </source>
</evidence>
<dbReference type="Pfam" id="PF04316">
    <property type="entry name" value="FlgM"/>
    <property type="match status" value="1"/>
</dbReference>
<keyword evidence="8" id="KW-0969">Cilium</keyword>
<dbReference type="NCBIfam" id="TIGR03824">
    <property type="entry name" value="FlgM_jcvi"/>
    <property type="match status" value="1"/>
</dbReference>
<keyword evidence="8" id="KW-0966">Cell projection</keyword>
<dbReference type="AlphaFoldDB" id="A0A941E181"/>
<dbReference type="SUPFAM" id="SSF101498">
    <property type="entry name" value="Anti-sigma factor FlgM"/>
    <property type="match status" value="1"/>
</dbReference>
<keyword evidence="9" id="KW-1185">Reference proteome</keyword>
<protein>
    <recommendedName>
        <fullName evidence="2">Negative regulator of flagellin synthesis</fullName>
    </recommendedName>
</protein>
<keyword evidence="4" id="KW-1005">Bacterial flagellum biogenesis</keyword>
<dbReference type="GO" id="GO:0044781">
    <property type="term" value="P:bacterial-type flagellum organization"/>
    <property type="evidence" value="ECO:0007669"/>
    <property type="project" value="UniProtKB-KW"/>
</dbReference>
<reference evidence="8" key="1">
    <citation type="submission" date="2021-04" db="EMBL/GenBank/DDBJ databases">
        <title>Isolation and polyphasic classification of algal microorganism.</title>
        <authorList>
            <person name="Wang S."/>
        </authorList>
    </citation>
    <scope>NUCLEOTIDE SEQUENCE</scope>
    <source>
        <strain evidence="8">720a</strain>
    </source>
</reference>
<proteinExistence type="inferred from homology"/>
<keyword evidence="8" id="KW-0282">Flagellum</keyword>
<dbReference type="InterPro" id="IPR035890">
    <property type="entry name" value="Anti-sigma-28_factor_FlgM_sf"/>
</dbReference>
<accession>A0A941E181</accession>
<evidence type="ECO:0000256" key="3">
    <source>
        <dbReference type="ARBA" id="ARBA00022491"/>
    </source>
</evidence>
<comment type="similarity">
    <text evidence="1">Belongs to the FlgM family.</text>
</comment>
<dbReference type="Proteomes" id="UP000675284">
    <property type="component" value="Unassembled WGS sequence"/>
</dbReference>
<dbReference type="InterPro" id="IPR031316">
    <property type="entry name" value="FlgM_C"/>
</dbReference>
<evidence type="ECO:0000256" key="1">
    <source>
        <dbReference type="ARBA" id="ARBA00005322"/>
    </source>
</evidence>
<organism evidence="8 9">
    <name type="scientific">Virgibacillus salarius</name>
    <dbReference type="NCBI Taxonomy" id="447199"/>
    <lineage>
        <taxon>Bacteria</taxon>
        <taxon>Bacillati</taxon>
        <taxon>Bacillota</taxon>
        <taxon>Bacilli</taxon>
        <taxon>Bacillales</taxon>
        <taxon>Bacillaceae</taxon>
        <taxon>Virgibacillus</taxon>
    </lineage>
</organism>
<evidence type="ECO:0000256" key="4">
    <source>
        <dbReference type="ARBA" id="ARBA00022795"/>
    </source>
</evidence>
<evidence type="ECO:0000256" key="5">
    <source>
        <dbReference type="ARBA" id="ARBA00023015"/>
    </source>
</evidence>
<sequence length="86" mass="10066">MKINGLNQPNYNPYKQQINKQVEVKHDMKKDQIEISNQAKQLQEDEKPNPARSARVEKLKEAVEAGEYKVNYDKTAEKMIDFWSGK</sequence>
<comment type="caution">
    <text evidence="8">The sequence shown here is derived from an EMBL/GenBank/DDBJ whole genome shotgun (WGS) entry which is preliminary data.</text>
</comment>
<dbReference type="InterPro" id="IPR007412">
    <property type="entry name" value="FlgM"/>
</dbReference>
<evidence type="ECO:0000259" key="7">
    <source>
        <dbReference type="Pfam" id="PF04316"/>
    </source>
</evidence>
<dbReference type="EMBL" id="JAGSOT010000074">
    <property type="protein sequence ID" value="MBR7797878.1"/>
    <property type="molecule type" value="Genomic_DNA"/>
</dbReference>
<dbReference type="GO" id="GO:0045892">
    <property type="term" value="P:negative regulation of DNA-templated transcription"/>
    <property type="evidence" value="ECO:0007669"/>
    <property type="project" value="InterPro"/>
</dbReference>
<keyword evidence="3" id="KW-0678">Repressor</keyword>
<keyword evidence="6" id="KW-0804">Transcription</keyword>